<dbReference type="Gene3D" id="2.130.10.10">
    <property type="entry name" value="YVTN repeat-like/Quinoprotein amine dehydrogenase"/>
    <property type="match status" value="1"/>
</dbReference>
<feature type="transmembrane region" description="Helical" evidence="8">
    <location>
        <begin position="1042"/>
        <end position="1060"/>
    </location>
</feature>
<gene>
    <name evidence="11" type="primary">SORCS3</name>
</gene>
<dbReference type="InterPro" id="IPR035986">
    <property type="entry name" value="PKD_dom_sf"/>
</dbReference>
<evidence type="ECO:0000256" key="6">
    <source>
        <dbReference type="ARBA" id="ARBA00023180"/>
    </source>
</evidence>
<evidence type="ECO:0000256" key="4">
    <source>
        <dbReference type="ARBA" id="ARBA00022737"/>
    </source>
</evidence>
<keyword evidence="4" id="KW-0677">Repeat</keyword>
<dbReference type="SMART" id="SM00602">
    <property type="entry name" value="VPS10"/>
    <property type="match status" value="1"/>
</dbReference>
<evidence type="ECO:0000256" key="9">
    <source>
        <dbReference type="SAM" id="SignalP"/>
    </source>
</evidence>
<protein>
    <recommendedName>
        <fullName evidence="10">PKD domain-containing protein</fullName>
    </recommendedName>
</protein>
<comment type="subcellular location">
    <subcellularLocation>
        <location evidence="1">Endomembrane system</location>
    </subcellularLocation>
    <subcellularLocation>
        <location evidence="2">Membrane</location>
        <topology evidence="2">Single-pass type I membrane protein</topology>
    </subcellularLocation>
</comment>
<organism evidence="11 12">
    <name type="scientific">Sus scrofa</name>
    <name type="common">Pig</name>
    <dbReference type="NCBI Taxonomy" id="9823"/>
    <lineage>
        <taxon>Eukaryota</taxon>
        <taxon>Metazoa</taxon>
        <taxon>Chordata</taxon>
        <taxon>Craniata</taxon>
        <taxon>Vertebrata</taxon>
        <taxon>Euteleostomi</taxon>
        <taxon>Mammalia</taxon>
        <taxon>Eutheria</taxon>
        <taxon>Laurasiatheria</taxon>
        <taxon>Artiodactyla</taxon>
        <taxon>Suina</taxon>
        <taxon>Suidae</taxon>
        <taxon>Sus</taxon>
    </lineage>
</organism>
<dbReference type="Pfam" id="PF15901">
    <property type="entry name" value="Sortilin_C"/>
    <property type="match status" value="1"/>
</dbReference>
<dbReference type="AlphaFoldDB" id="A0A8D0TA95"/>
<dbReference type="Proteomes" id="UP000694727">
    <property type="component" value="Unplaced"/>
</dbReference>
<keyword evidence="9" id="KW-0732">Signal</keyword>
<dbReference type="PANTHER" id="PTHR12106:SF10">
    <property type="entry name" value="VPS10 DOMAIN-CONTAINING RECEPTOR SORCS3"/>
    <property type="match status" value="1"/>
</dbReference>
<feature type="domain" description="PKD" evidence="10">
    <location>
        <begin position="776"/>
        <end position="820"/>
    </location>
</feature>
<feature type="signal peptide" evidence="9">
    <location>
        <begin position="1"/>
        <end position="33"/>
    </location>
</feature>
<dbReference type="Gene3D" id="2.60.40.10">
    <property type="entry name" value="Immunoglobulins"/>
    <property type="match status" value="1"/>
</dbReference>
<dbReference type="PANTHER" id="PTHR12106">
    <property type="entry name" value="SORTILIN RELATED"/>
    <property type="match status" value="1"/>
</dbReference>
<dbReference type="InterPro" id="IPR000601">
    <property type="entry name" value="PKD_dom"/>
</dbReference>
<dbReference type="SUPFAM" id="SSF49299">
    <property type="entry name" value="PKD domain"/>
    <property type="match status" value="2"/>
</dbReference>
<dbReference type="Pfam" id="PF00801">
    <property type="entry name" value="PKD"/>
    <property type="match status" value="1"/>
</dbReference>
<feature type="compositionally biased region" description="Low complexity" evidence="7">
    <location>
        <begin position="78"/>
        <end position="92"/>
    </location>
</feature>
<keyword evidence="8" id="KW-1133">Transmembrane helix</keyword>
<name>A0A8D0TA95_PIG</name>
<accession>A0A8D0TA95</accession>
<dbReference type="GO" id="GO:0012505">
    <property type="term" value="C:endomembrane system"/>
    <property type="evidence" value="ECO:0007669"/>
    <property type="project" value="UniProtKB-SubCell"/>
</dbReference>
<dbReference type="PROSITE" id="PS50093">
    <property type="entry name" value="PKD"/>
    <property type="match status" value="1"/>
</dbReference>
<evidence type="ECO:0000313" key="11">
    <source>
        <dbReference type="Ensembl" id="ENSSSCP00025043747.1"/>
    </source>
</evidence>
<evidence type="ECO:0000256" key="5">
    <source>
        <dbReference type="ARBA" id="ARBA00023136"/>
    </source>
</evidence>
<evidence type="ECO:0000256" key="3">
    <source>
        <dbReference type="ARBA" id="ARBA00010818"/>
    </source>
</evidence>
<dbReference type="Ensembl" id="ENSSSCT00025099392.1">
    <property type="protein sequence ID" value="ENSSSCP00025043747.1"/>
    <property type="gene ID" value="ENSSSCG00025071657.1"/>
</dbReference>
<evidence type="ECO:0000256" key="8">
    <source>
        <dbReference type="SAM" id="Phobius"/>
    </source>
</evidence>
<dbReference type="FunFam" id="2.60.40.10:FF:000083">
    <property type="entry name" value="Sortilin-related VPS10 domain containing receptor 2"/>
    <property type="match status" value="1"/>
</dbReference>
<dbReference type="InterPro" id="IPR031778">
    <property type="entry name" value="Sortilin_N"/>
</dbReference>
<feature type="compositionally biased region" description="Gly residues" evidence="7">
    <location>
        <begin position="93"/>
        <end position="106"/>
    </location>
</feature>
<evidence type="ECO:0000256" key="1">
    <source>
        <dbReference type="ARBA" id="ARBA00004308"/>
    </source>
</evidence>
<dbReference type="InterPro" id="IPR015943">
    <property type="entry name" value="WD40/YVTN_repeat-like_dom_sf"/>
</dbReference>
<keyword evidence="6" id="KW-0325">Glycoprotein</keyword>
<dbReference type="Pfam" id="PF15902">
    <property type="entry name" value="Sortilin-Vps10"/>
    <property type="match status" value="1"/>
</dbReference>
<evidence type="ECO:0000256" key="2">
    <source>
        <dbReference type="ARBA" id="ARBA00004479"/>
    </source>
</evidence>
<dbReference type="GO" id="GO:0016020">
    <property type="term" value="C:membrane"/>
    <property type="evidence" value="ECO:0007669"/>
    <property type="project" value="UniProtKB-SubCell"/>
</dbReference>
<dbReference type="Gene3D" id="3.30.60.270">
    <property type="match status" value="1"/>
</dbReference>
<proteinExistence type="inferred from homology"/>
<evidence type="ECO:0000259" key="10">
    <source>
        <dbReference type="PROSITE" id="PS50093"/>
    </source>
</evidence>
<keyword evidence="5 8" id="KW-0472">Membrane</keyword>
<dbReference type="InterPro" id="IPR013783">
    <property type="entry name" value="Ig-like_fold"/>
</dbReference>
<feature type="region of interest" description="Disordered" evidence="7">
    <location>
        <begin position="78"/>
        <end position="160"/>
    </location>
</feature>
<sequence length="1147" mass="126884">MEAARTERPAGWPGAPLARTGLLLLSTWVLAGAEITWGATGGPGCLSAPASQSPALPPLLRRAVASQWTEELVTVRRGAALGRRPGPEPLLQPGGGSGGKKQGEAGGLSLAGTRWGQGMLAPGKPSGARRSRRAQPLSALEHGDTRTTVLADGSKGSRPLAKGLREEVKAPRAGGLAAEELRLPSTSFALTGDSAHNQAMVHWSGHNSSVILILTKLYDFNLGSVTESSLWRSTDYGTTYEKLNDKVGLKTVLSYLYVNPTNKRKIMLLSDPEMESSILISSDEGATYQKYRLTFYIQSLLFHPKQEDWVLAYSLDQKLYSSMDFGRRWQLMHERITPNRFYWSVAGLDKEADLVHMEVRTADGYAHYLTCRIQECAETTRSGPFARSIDISSLVVQDEYIFIQVTTGGRASYYVSYRREAFAQIKLPKYSLPKDMHIISTDENQVFAAVQEWNQNDTYNLYISDTRGIYFTLAMENIKSSRGLMGNIVIELYEVAGIKGIFLANKKVDDQVKTYITYNKGRDWRLLQAPDVDLRGSPVHCLLPFCSLHLHLQISENPYSSGRISSKETAPGLVVATGNIGPELSYTDISVFISSDGGNTWRQIFDEEYNVWFLDWGGALVAMKHTPLPVRHLWVSFDEGHSWDKYGFTSLPLFVDGALVEAGVETQIMTDYGYERHGESQCVPAFWYNPASPSKDCSLGQSYLNSTGYRRIVSNNCTDGLREKYTAKAQMCPGKAPHGLHVATTDGRLVAEQGHNATFIILMEEGDLQRTNIQLDFGDGIAVSYANFSPIEDGIKHVYKSAGIFQVTAYAENNLGSDTAVLFLHVVCPVEHVHLRVPFVAIRNKEVNISAVVWPSQLGTLTYFWWFGNSTKPLITLDSSISFTFLAEGTNTITVQVAAGNALIQDTKDIAVHEYFQSQLLSFSPNLDYHNPDIPEWRQDIGNVIKRALVKVTSVPEEQILVAVFPGLPTSAELFILPPKNLTERRKGNEGDLEQIVETLFNALNQNLVQFELKPGVQVIVYVTQLTLAPLVDSSAGHSSSAMLMLLSVVFVGLAVFLIYKFKRKIPWINIYAQVQHDKEQEMIGSVSQSENAPKITLSDFTEPEELLDKELDSRVIGTCAGITKLLCPLSSKLKSVSPLGLSFRQD</sequence>
<comment type="similarity">
    <text evidence="3">Belongs to the VPS10-related sortilin family. SORCS subfamily.</text>
</comment>
<keyword evidence="8" id="KW-0812">Transmembrane</keyword>
<evidence type="ECO:0000313" key="12">
    <source>
        <dbReference type="Proteomes" id="UP000694727"/>
    </source>
</evidence>
<evidence type="ECO:0000256" key="7">
    <source>
        <dbReference type="SAM" id="MobiDB-lite"/>
    </source>
</evidence>
<reference evidence="11" key="1">
    <citation type="submission" date="2025-08" db="UniProtKB">
        <authorList>
            <consortium name="Ensembl"/>
        </authorList>
    </citation>
    <scope>IDENTIFICATION</scope>
</reference>
<feature type="chain" id="PRO_5034580657" description="PKD domain-containing protein" evidence="9">
    <location>
        <begin position="34"/>
        <end position="1147"/>
    </location>
</feature>
<dbReference type="InterPro" id="IPR031777">
    <property type="entry name" value="Sortilin_C"/>
</dbReference>
<dbReference type="FunFam" id="2.130.10.10:FF:000388">
    <property type="entry name" value="VPS10 domain-containing receptor SorCS3"/>
    <property type="match status" value="1"/>
</dbReference>
<dbReference type="FunFam" id="3.30.60.270:FF:000001">
    <property type="entry name" value="Sortilin related VPS10 domain containing receptor 1"/>
    <property type="match status" value="1"/>
</dbReference>
<dbReference type="InterPro" id="IPR006581">
    <property type="entry name" value="VPS10"/>
</dbReference>
<dbReference type="SUPFAM" id="SSF110296">
    <property type="entry name" value="Oligoxyloglucan reducing end-specific cellobiohydrolase"/>
    <property type="match status" value="1"/>
</dbReference>
<dbReference type="InterPro" id="IPR050310">
    <property type="entry name" value="VPS10-sortilin"/>
</dbReference>